<dbReference type="GeneID" id="24796656"/>
<dbReference type="Pfam" id="PF22698">
    <property type="entry name" value="Semialdhyde_dhC_1"/>
    <property type="match status" value="1"/>
</dbReference>
<dbReference type="Pfam" id="PF01118">
    <property type="entry name" value="Semialdhyde_dh"/>
    <property type="match status" value="1"/>
</dbReference>
<comment type="catalytic activity">
    <reaction evidence="5">
        <text>N-acetyl-L-glutamate 5-semialdehyde + phosphate + NADP(+) = N-acetyl-L-glutamyl 5-phosphate + NADPH + H(+)</text>
        <dbReference type="Rhea" id="RHEA:21588"/>
        <dbReference type="ChEBI" id="CHEBI:15378"/>
        <dbReference type="ChEBI" id="CHEBI:29123"/>
        <dbReference type="ChEBI" id="CHEBI:43474"/>
        <dbReference type="ChEBI" id="CHEBI:57783"/>
        <dbReference type="ChEBI" id="CHEBI:57936"/>
        <dbReference type="ChEBI" id="CHEBI:58349"/>
        <dbReference type="EC" id="1.2.1.38"/>
    </reaction>
</comment>
<evidence type="ECO:0000256" key="1">
    <source>
        <dbReference type="ARBA" id="ARBA00022571"/>
    </source>
</evidence>
<keyword evidence="1 5" id="KW-0055">Arginine biosynthesis</keyword>
<dbReference type="Gene3D" id="3.30.360.10">
    <property type="entry name" value="Dihydrodipicolinate Reductase, domain 2"/>
    <property type="match status" value="1"/>
</dbReference>
<organism evidence="8 9">
    <name type="scientific">Geoglobus acetivorans</name>
    <dbReference type="NCBI Taxonomy" id="565033"/>
    <lineage>
        <taxon>Archaea</taxon>
        <taxon>Methanobacteriati</taxon>
        <taxon>Methanobacteriota</taxon>
        <taxon>Archaeoglobi</taxon>
        <taxon>Archaeoglobales</taxon>
        <taxon>Archaeoglobaceae</taxon>
        <taxon>Geoglobus</taxon>
    </lineage>
</organism>
<dbReference type="InterPro" id="IPR050085">
    <property type="entry name" value="AGPR"/>
</dbReference>
<proteinExistence type="inferred from homology"/>
<comment type="function">
    <text evidence="5">Catalyzes the NADPH-dependent reduction of N-acetyl-5-glutamyl phosphate to yield N-acetyl-L-glutamate 5-semialdehyde.</text>
</comment>
<name>A0A0A7GAS1_GEOAI</name>
<dbReference type="EC" id="1.2.1.38" evidence="5"/>
<keyword evidence="3 5" id="KW-0521">NADP</keyword>
<dbReference type="GO" id="GO:0051287">
    <property type="term" value="F:NAD binding"/>
    <property type="evidence" value="ECO:0007669"/>
    <property type="project" value="InterPro"/>
</dbReference>
<dbReference type="InterPro" id="IPR023013">
    <property type="entry name" value="AGPR_AS"/>
</dbReference>
<dbReference type="Gene3D" id="3.40.50.720">
    <property type="entry name" value="NAD(P)-binding Rossmann-like Domain"/>
    <property type="match status" value="1"/>
</dbReference>
<dbReference type="AlphaFoldDB" id="A0A0A7GAS1"/>
<dbReference type="STRING" id="565033.GACE_0054"/>
<dbReference type="InterPro" id="IPR000534">
    <property type="entry name" value="Semialdehyde_DH_NAD-bd"/>
</dbReference>
<keyword evidence="4 5" id="KW-0560">Oxidoreductase</keyword>
<dbReference type="GO" id="GO:0006526">
    <property type="term" value="P:L-arginine biosynthetic process"/>
    <property type="evidence" value="ECO:0007669"/>
    <property type="project" value="UniProtKB-UniRule"/>
</dbReference>
<dbReference type="CDD" id="cd23934">
    <property type="entry name" value="AGPR_1_C"/>
    <property type="match status" value="1"/>
</dbReference>
<evidence type="ECO:0000256" key="6">
    <source>
        <dbReference type="PROSITE-ProRule" id="PRU10010"/>
    </source>
</evidence>
<dbReference type="PANTHER" id="PTHR32338:SF10">
    <property type="entry name" value="N-ACETYL-GAMMA-GLUTAMYL-PHOSPHATE REDUCTASE, CHLOROPLASTIC-RELATED"/>
    <property type="match status" value="1"/>
</dbReference>
<dbReference type="HOGENOM" id="CLU_006384_0_1_2"/>
<reference evidence="8 9" key="1">
    <citation type="journal article" date="2015" name="Appl. Environ. Microbiol.">
        <title>The Geoglobus acetivorans genome: Fe(III) reduction, acetate utilization, autotrophic growth, and degradation of aromatic compounds in a hyperthermophilic archaeon.</title>
        <authorList>
            <person name="Mardanov A.V."/>
            <person name="Slododkina G.B."/>
            <person name="Slobodkin A.I."/>
            <person name="Beletsky A.V."/>
            <person name="Gavrilov S.N."/>
            <person name="Kublanov I.V."/>
            <person name="Bonch-Osmolovskaya E.A."/>
            <person name="Skryabin K.G."/>
            <person name="Ravin N.V."/>
        </authorList>
    </citation>
    <scope>NUCLEOTIDE SEQUENCE [LARGE SCALE GENOMIC DNA]</scope>
    <source>
        <strain evidence="8 9">SBH6</strain>
    </source>
</reference>
<evidence type="ECO:0000256" key="2">
    <source>
        <dbReference type="ARBA" id="ARBA00022605"/>
    </source>
</evidence>
<dbReference type="InterPro" id="IPR000706">
    <property type="entry name" value="AGPR_type-1"/>
</dbReference>
<dbReference type="SMART" id="SM00859">
    <property type="entry name" value="Semialdhyde_dh"/>
    <property type="match status" value="1"/>
</dbReference>
<dbReference type="PANTHER" id="PTHR32338">
    <property type="entry name" value="N-ACETYL-GAMMA-GLUTAMYL-PHOSPHATE REDUCTASE, CHLOROPLASTIC-RELATED-RELATED"/>
    <property type="match status" value="1"/>
</dbReference>
<comment type="subcellular location">
    <subcellularLocation>
        <location evidence="5">Cytoplasm</location>
    </subcellularLocation>
</comment>
<feature type="domain" description="Semialdehyde dehydrogenase NAD-binding" evidence="7">
    <location>
        <begin position="3"/>
        <end position="137"/>
    </location>
</feature>
<dbReference type="CDD" id="cd17895">
    <property type="entry name" value="AGPR_1_N"/>
    <property type="match status" value="1"/>
</dbReference>
<dbReference type="EMBL" id="CP009552">
    <property type="protein sequence ID" value="AIY89114.1"/>
    <property type="molecule type" value="Genomic_DNA"/>
</dbReference>
<dbReference type="SUPFAM" id="SSF55347">
    <property type="entry name" value="Glyceraldehyde-3-phosphate dehydrogenase-like, C-terminal domain"/>
    <property type="match status" value="1"/>
</dbReference>
<dbReference type="PROSITE" id="PS01224">
    <property type="entry name" value="ARGC"/>
    <property type="match status" value="1"/>
</dbReference>
<dbReference type="KEGG" id="gac:GACE_0054"/>
<dbReference type="InterPro" id="IPR036291">
    <property type="entry name" value="NAD(P)-bd_dom_sf"/>
</dbReference>
<evidence type="ECO:0000259" key="7">
    <source>
        <dbReference type="SMART" id="SM00859"/>
    </source>
</evidence>
<dbReference type="HAMAP" id="MF_00150">
    <property type="entry name" value="ArgC_type1"/>
    <property type="match status" value="1"/>
</dbReference>
<dbReference type="Proteomes" id="UP000030624">
    <property type="component" value="Chromosome"/>
</dbReference>
<dbReference type="GO" id="GO:0070401">
    <property type="term" value="F:NADP+ binding"/>
    <property type="evidence" value="ECO:0007669"/>
    <property type="project" value="InterPro"/>
</dbReference>
<evidence type="ECO:0000256" key="5">
    <source>
        <dbReference type="HAMAP-Rule" id="MF_00150"/>
    </source>
</evidence>
<dbReference type="UniPathway" id="UPA00068">
    <property type="reaction ID" value="UER00108"/>
</dbReference>
<dbReference type="InterPro" id="IPR058924">
    <property type="entry name" value="AGPR_dimerisation_dom"/>
</dbReference>
<dbReference type="SUPFAM" id="SSF51735">
    <property type="entry name" value="NAD(P)-binding Rossmann-fold domains"/>
    <property type="match status" value="1"/>
</dbReference>
<dbReference type="RefSeq" id="WP_048093433.1">
    <property type="nucleotide sequence ID" value="NZ_CP009552.1"/>
</dbReference>
<dbReference type="NCBIfam" id="TIGR01850">
    <property type="entry name" value="argC"/>
    <property type="match status" value="1"/>
</dbReference>
<keyword evidence="2 5" id="KW-0028">Amino-acid biosynthesis</keyword>
<evidence type="ECO:0000256" key="3">
    <source>
        <dbReference type="ARBA" id="ARBA00022857"/>
    </source>
</evidence>
<feature type="active site" evidence="5 6">
    <location>
        <position position="145"/>
    </location>
</feature>
<accession>A0A0A7GAS1</accession>
<comment type="pathway">
    <text evidence="5">Amino-acid biosynthesis; L-arginine biosynthesis; N(2)-acetyl-L-ornithine from L-glutamate: step 3/4.</text>
</comment>
<keyword evidence="5" id="KW-0963">Cytoplasm</keyword>
<evidence type="ECO:0000256" key="4">
    <source>
        <dbReference type="ARBA" id="ARBA00023002"/>
    </source>
</evidence>
<dbReference type="GO" id="GO:0005737">
    <property type="term" value="C:cytoplasm"/>
    <property type="evidence" value="ECO:0007669"/>
    <property type="project" value="UniProtKB-SubCell"/>
</dbReference>
<comment type="similarity">
    <text evidence="5">Belongs to the NAGSA dehydrogenase family. Type 1 subfamily.</text>
</comment>
<dbReference type="eggNOG" id="arCOG00495">
    <property type="taxonomic scope" value="Archaea"/>
</dbReference>
<gene>
    <name evidence="5" type="primary">argC</name>
    <name evidence="8" type="ORF">GACE_0054</name>
</gene>
<sequence>MIHAGIIGGTGYTGGELLRILSKHPEVEVVAVTSRREKGRKIHEVHPHLKGFYEIEFIEPDIDHLSECDVVFTAVPHGEAMKYVPELYESGLRVVDLSADYRLSRDKYEEAYGKKHEAYIEAVYGLTELHREEIPKARLVANPGCYPTGAILAAAPLAELELIERVIFDSKSGISGAGVSPTEFTHYPNLHEAIVPYKITDHRHYYEMEQELSRFQDDVRVSFTPQVFPGSRGILTNAHIFLKGELEQDELEKIYRKFYNSSYFIRFQKAVRLSYVRGSNFADISINKGADRVVVVSAIDNLVKGASGQAVQNMNVMFGLDEWIGLDFPPLFP</sequence>
<evidence type="ECO:0000313" key="8">
    <source>
        <dbReference type="EMBL" id="AIY89114.1"/>
    </source>
</evidence>
<protein>
    <recommendedName>
        <fullName evidence="5">N-acetyl-gamma-glutamyl-phosphate reductase</fullName>
        <shortName evidence="5">AGPR</shortName>
        <ecNumber evidence="5">1.2.1.38</ecNumber>
    </recommendedName>
    <alternativeName>
        <fullName evidence="5">N-acetyl-glutamate semialdehyde dehydrogenase</fullName>
        <shortName evidence="5">NAGSA dehydrogenase</shortName>
    </alternativeName>
</protein>
<dbReference type="GO" id="GO:0003942">
    <property type="term" value="F:N-acetyl-gamma-glutamyl-phosphate reductase activity"/>
    <property type="evidence" value="ECO:0007669"/>
    <property type="project" value="UniProtKB-UniRule"/>
</dbReference>
<evidence type="ECO:0000313" key="9">
    <source>
        <dbReference type="Proteomes" id="UP000030624"/>
    </source>
</evidence>